<comment type="caution">
    <text evidence="3">The sequence shown here is derived from an EMBL/GenBank/DDBJ whole genome shotgun (WGS) entry which is preliminary data.</text>
</comment>
<dbReference type="SUPFAM" id="SSF143120">
    <property type="entry name" value="YefM-like"/>
    <property type="match status" value="1"/>
</dbReference>
<dbReference type="InterPro" id="IPR006442">
    <property type="entry name" value="Antitoxin_Phd/YefM"/>
</dbReference>
<evidence type="ECO:0000256" key="1">
    <source>
        <dbReference type="ARBA" id="ARBA00009981"/>
    </source>
</evidence>
<proteinExistence type="inferred from homology"/>
<protein>
    <recommendedName>
        <fullName evidence="2">Antitoxin</fullName>
    </recommendedName>
</protein>
<accession>A0A1F5DDI7</accession>
<evidence type="ECO:0000313" key="3">
    <source>
        <dbReference type="EMBL" id="OGD53114.1"/>
    </source>
</evidence>
<dbReference type="InterPro" id="IPR036165">
    <property type="entry name" value="YefM-like_sf"/>
</dbReference>
<organism evidence="3 4">
    <name type="scientific">Candidatus Beckwithbacteria bacterium RBG_13_35_6</name>
    <dbReference type="NCBI Taxonomy" id="1797456"/>
    <lineage>
        <taxon>Bacteria</taxon>
        <taxon>Candidatus Beckwithiibacteriota</taxon>
    </lineage>
</organism>
<evidence type="ECO:0000256" key="2">
    <source>
        <dbReference type="RuleBase" id="RU362080"/>
    </source>
</evidence>
<gene>
    <name evidence="3" type="ORF">A3J78_01440</name>
</gene>
<name>A0A1F5DDI7_9BACT</name>
<dbReference type="Proteomes" id="UP000178758">
    <property type="component" value="Unassembled WGS sequence"/>
</dbReference>
<dbReference type="EMBL" id="MEZJ01000044">
    <property type="protein sequence ID" value="OGD53114.1"/>
    <property type="molecule type" value="Genomic_DNA"/>
</dbReference>
<dbReference type="Pfam" id="PF02604">
    <property type="entry name" value="PhdYeFM_antitox"/>
    <property type="match status" value="1"/>
</dbReference>
<comment type="similarity">
    <text evidence="1 2">Belongs to the phD/YefM antitoxin family.</text>
</comment>
<reference evidence="3 4" key="1">
    <citation type="journal article" date="2016" name="Nat. Commun.">
        <title>Thousands of microbial genomes shed light on interconnected biogeochemical processes in an aquifer system.</title>
        <authorList>
            <person name="Anantharaman K."/>
            <person name="Brown C.T."/>
            <person name="Hug L.A."/>
            <person name="Sharon I."/>
            <person name="Castelle C.J."/>
            <person name="Probst A.J."/>
            <person name="Thomas B.C."/>
            <person name="Singh A."/>
            <person name="Wilkins M.J."/>
            <person name="Karaoz U."/>
            <person name="Brodie E.L."/>
            <person name="Williams K.H."/>
            <person name="Hubbard S.S."/>
            <person name="Banfield J.F."/>
        </authorList>
    </citation>
    <scope>NUCLEOTIDE SEQUENCE [LARGE SCALE GENOMIC DNA]</scope>
</reference>
<comment type="function">
    <text evidence="2">Antitoxin component of a type II toxin-antitoxin (TA) system.</text>
</comment>
<dbReference type="Gene3D" id="3.40.1620.10">
    <property type="entry name" value="YefM-like domain"/>
    <property type="match status" value="1"/>
</dbReference>
<evidence type="ECO:0000313" key="4">
    <source>
        <dbReference type="Proteomes" id="UP000178758"/>
    </source>
</evidence>
<dbReference type="AlphaFoldDB" id="A0A1F5DDI7"/>
<sequence>MNAISSTILRNNLAGVLQEVKKSKDYLLIINRGKPVSALVNIDFFEDLLALTSKKYLNSIKQAREQYKKGEIYSHEQAFGEI</sequence>